<dbReference type="Proteomes" id="UP001295740">
    <property type="component" value="Unassembled WGS sequence"/>
</dbReference>
<feature type="compositionally biased region" description="Basic and acidic residues" evidence="1">
    <location>
        <begin position="125"/>
        <end position="139"/>
    </location>
</feature>
<dbReference type="EMBL" id="CAUWAG010000018">
    <property type="protein sequence ID" value="CAJ2510617.1"/>
    <property type="molecule type" value="Genomic_DNA"/>
</dbReference>
<dbReference type="PANTHER" id="PTHR38795">
    <property type="entry name" value="DUF6604 DOMAIN-CONTAINING PROTEIN"/>
    <property type="match status" value="1"/>
</dbReference>
<dbReference type="AlphaFoldDB" id="A0AAI8VT46"/>
<reference evidence="3" key="1">
    <citation type="submission" date="2023-10" db="EMBL/GenBank/DDBJ databases">
        <authorList>
            <person name="Hackl T."/>
        </authorList>
    </citation>
    <scope>NUCLEOTIDE SEQUENCE</scope>
</reference>
<comment type="caution">
    <text evidence="3">The sequence shown here is derived from an EMBL/GenBank/DDBJ whole genome shotgun (WGS) entry which is preliminary data.</text>
</comment>
<accession>A0AAI8VT46</accession>
<evidence type="ECO:0000313" key="3">
    <source>
        <dbReference type="EMBL" id="CAJ2510617.1"/>
    </source>
</evidence>
<feature type="region of interest" description="Disordered" evidence="1">
    <location>
        <begin position="125"/>
        <end position="175"/>
    </location>
</feature>
<proteinExistence type="predicted"/>
<evidence type="ECO:0000256" key="1">
    <source>
        <dbReference type="SAM" id="MobiDB-lite"/>
    </source>
</evidence>
<dbReference type="InterPro" id="IPR046539">
    <property type="entry name" value="DUF6604"/>
</dbReference>
<protein>
    <submittedName>
        <fullName evidence="3">Uu.00g062420.m01.CDS01</fullName>
    </submittedName>
</protein>
<evidence type="ECO:0000313" key="4">
    <source>
        <dbReference type="Proteomes" id="UP001295740"/>
    </source>
</evidence>
<keyword evidence="4" id="KW-1185">Reference proteome</keyword>
<sequence>MDSSMAPGRLGTYKTYKLDQAQFQKWLKQAFDKLPIAAKGSRSIGNSRKLSWKDWEHMGDVSYTAKADRMPPSEEMQRKNEAHEHPIRILEEILRNFEDKTRATPDTNSSPDAQLPMHEPNNMFEHLKREGSPDAKSDGDEQDTGIPDGVVAPKPTKKTGTGKKKNKVQKDQSADKKFPDTNWVDDFKFVDEDDATDEIDTYIFIYCFFQDFNLIRSYVGERWRDWFYEKSVEIDTLAVVTNAACEIFHEMEQELKTAFKNEPDLELADYPAMLKTLLLDGDREHVDNSEFSDLTDKELEYKIWHGVDWLGFDVFLIVHGILAKVPPGKIYTSPPSAKTCPTYGLLESKGMWSFMKNVVYEVFPDCCIT</sequence>
<dbReference type="Pfam" id="PF20253">
    <property type="entry name" value="DUF6604"/>
    <property type="match status" value="1"/>
</dbReference>
<gene>
    <name evidence="3" type="ORF">KHLLAP_LOCUS11085</name>
</gene>
<evidence type="ECO:0000259" key="2">
    <source>
        <dbReference type="Pfam" id="PF20253"/>
    </source>
</evidence>
<name>A0AAI8VT46_9PEZI</name>
<feature type="domain" description="DUF6604" evidence="2">
    <location>
        <begin position="71"/>
        <end position="255"/>
    </location>
</feature>
<dbReference type="PANTHER" id="PTHR38795:SF1">
    <property type="entry name" value="DUF6604 DOMAIN-CONTAINING PROTEIN"/>
    <property type="match status" value="1"/>
</dbReference>
<organism evidence="3 4">
    <name type="scientific">Anthostomella pinea</name>
    <dbReference type="NCBI Taxonomy" id="933095"/>
    <lineage>
        <taxon>Eukaryota</taxon>
        <taxon>Fungi</taxon>
        <taxon>Dikarya</taxon>
        <taxon>Ascomycota</taxon>
        <taxon>Pezizomycotina</taxon>
        <taxon>Sordariomycetes</taxon>
        <taxon>Xylariomycetidae</taxon>
        <taxon>Xylariales</taxon>
        <taxon>Xylariaceae</taxon>
        <taxon>Anthostomella</taxon>
    </lineage>
</organism>
<feature type="compositionally biased region" description="Basic residues" evidence="1">
    <location>
        <begin position="155"/>
        <end position="167"/>
    </location>
</feature>